<sequence length="38" mass="5052">MYRNFLQYYNYKKQYSNKFYDIKNIPLYFPNIFWLWNN</sequence>
<organism evidence="1">
    <name type="scientific">viral metagenome</name>
    <dbReference type="NCBI Taxonomy" id="1070528"/>
    <lineage>
        <taxon>unclassified sequences</taxon>
        <taxon>metagenomes</taxon>
        <taxon>organismal metagenomes</taxon>
    </lineage>
</organism>
<name>A0A6C0JCL7_9ZZZZ</name>
<accession>A0A6C0JCL7</accession>
<protein>
    <submittedName>
        <fullName evidence="1">Uncharacterized protein</fullName>
    </submittedName>
</protein>
<dbReference type="AlphaFoldDB" id="A0A6C0JCL7"/>
<reference evidence="1" key="1">
    <citation type="journal article" date="2020" name="Nature">
        <title>Giant virus diversity and host interactions through global metagenomics.</title>
        <authorList>
            <person name="Schulz F."/>
            <person name="Roux S."/>
            <person name="Paez-Espino D."/>
            <person name="Jungbluth S."/>
            <person name="Walsh D.A."/>
            <person name="Denef V.J."/>
            <person name="McMahon K.D."/>
            <person name="Konstantinidis K.T."/>
            <person name="Eloe-Fadrosh E.A."/>
            <person name="Kyrpides N.C."/>
            <person name="Woyke T."/>
        </authorList>
    </citation>
    <scope>NUCLEOTIDE SEQUENCE</scope>
    <source>
        <strain evidence="1">GVMAG-M-3300026093-6</strain>
    </source>
</reference>
<proteinExistence type="predicted"/>
<evidence type="ECO:0000313" key="1">
    <source>
        <dbReference type="EMBL" id="QHU03359.1"/>
    </source>
</evidence>
<dbReference type="EMBL" id="MN740375">
    <property type="protein sequence ID" value="QHU03359.1"/>
    <property type="molecule type" value="Genomic_DNA"/>
</dbReference>